<protein>
    <submittedName>
        <fullName evidence="3">DUF397 domain-containing protein</fullName>
    </submittedName>
</protein>
<evidence type="ECO:0000256" key="1">
    <source>
        <dbReference type="SAM" id="MobiDB-lite"/>
    </source>
</evidence>
<gene>
    <name evidence="3" type="ORF">JT362_28525</name>
</gene>
<comment type="caution">
    <text evidence="3">The sequence shown here is derived from an EMBL/GenBank/DDBJ whole genome shotgun (WGS) entry which is preliminary data.</text>
</comment>
<name>A0ABT2JGS5_9PSEU</name>
<keyword evidence="4" id="KW-1185">Reference proteome</keyword>
<reference evidence="3 4" key="1">
    <citation type="submission" date="2021-02" db="EMBL/GenBank/DDBJ databases">
        <title>Actinophytocola xerophila sp. nov., isolated from soil of cotton cropping field.</title>
        <authorList>
            <person name="Huang R."/>
            <person name="Chen X."/>
            <person name="Ge X."/>
            <person name="Liu W."/>
        </authorList>
    </citation>
    <scope>NUCLEOTIDE SEQUENCE [LARGE SCALE GENOMIC DNA]</scope>
    <source>
        <strain evidence="3 4">S1-96</strain>
    </source>
</reference>
<dbReference type="InterPro" id="IPR007278">
    <property type="entry name" value="DUF397"/>
</dbReference>
<organism evidence="3 4">
    <name type="scientific">Actinophytocola gossypii</name>
    <dbReference type="NCBI Taxonomy" id="2812003"/>
    <lineage>
        <taxon>Bacteria</taxon>
        <taxon>Bacillati</taxon>
        <taxon>Actinomycetota</taxon>
        <taxon>Actinomycetes</taxon>
        <taxon>Pseudonocardiales</taxon>
        <taxon>Pseudonocardiaceae</taxon>
    </lineage>
</organism>
<dbReference type="RefSeq" id="WP_260194963.1">
    <property type="nucleotide sequence ID" value="NZ_JAFFZE010000023.1"/>
</dbReference>
<evidence type="ECO:0000313" key="4">
    <source>
        <dbReference type="Proteomes" id="UP001156441"/>
    </source>
</evidence>
<feature type="compositionally biased region" description="Basic and acidic residues" evidence="1">
    <location>
        <begin position="1"/>
        <end position="11"/>
    </location>
</feature>
<dbReference type="Proteomes" id="UP001156441">
    <property type="component" value="Unassembled WGS sequence"/>
</dbReference>
<dbReference type="EMBL" id="JAFFZE010000023">
    <property type="protein sequence ID" value="MCT2587076.1"/>
    <property type="molecule type" value="Genomic_DNA"/>
</dbReference>
<evidence type="ECO:0000259" key="2">
    <source>
        <dbReference type="Pfam" id="PF04149"/>
    </source>
</evidence>
<feature type="region of interest" description="Disordered" evidence="1">
    <location>
        <begin position="1"/>
        <end position="23"/>
    </location>
</feature>
<dbReference type="Pfam" id="PF04149">
    <property type="entry name" value="DUF397"/>
    <property type="match status" value="1"/>
</dbReference>
<feature type="domain" description="DUF397" evidence="2">
    <location>
        <begin position="9"/>
        <end position="55"/>
    </location>
</feature>
<proteinExistence type="predicted"/>
<evidence type="ECO:0000313" key="3">
    <source>
        <dbReference type="EMBL" id="MCT2587076.1"/>
    </source>
</evidence>
<accession>A0ABT2JGS5</accession>
<sequence length="63" mass="6784">MHDPVPTDARWRRSTRSGGGENCVELAQGPTWAAVRDSKNATGPVLTADLAALLRAVQADRLR</sequence>